<proteinExistence type="inferred from homology"/>
<comment type="cofactor">
    <cofactor evidence="1">
        <name>FAD</name>
        <dbReference type="ChEBI" id="CHEBI:57692"/>
    </cofactor>
</comment>
<dbReference type="Gene3D" id="3.50.50.60">
    <property type="entry name" value="FAD/NAD(P)-binding domain"/>
    <property type="match status" value="1"/>
</dbReference>
<dbReference type="Ensembl" id="ENSMAMT00000003233.2">
    <property type="protein sequence ID" value="ENSMAMP00000003164.2"/>
    <property type="gene ID" value="ENSMAMG00000002159.2"/>
</dbReference>
<evidence type="ECO:0000313" key="8">
    <source>
        <dbReference type="Ensembl" id="ENSMAMP00000003164.2"/>
    </source>
</evidence>
<feature type="domain" description="FAD dependent oxidoreductase" evidence="7">
    <location>
        <begin position="137"/>
        <end position="234"/>
    </location>
</feature>
<dbReference type="GO" id="GO:0004368">
    <property type="term" value="F:glycerol-3-phosphate dehydrogenase (quinone) activity"/>
    <property type="evidence" value="ECO:0007669"/>
    <property type="project" value="UniProtKB-EC"/>
</dbReference>
<dbReference type="GO" id="GO:0005739">
    <property type="term" value="C:mitochondrion"/>
    <property type="evidence" value="ECO:0007669"/>
    <property type="project" value="TreeGrafter"/>
</dbReference>
<dbReference type="GeneTree" id="ENSGT00390000001718"/>
<evidence type="ECO:0000256" key="1">
    <source>
        <dbReference type="ARBA" id="ARBA00001974"/>
    </source>
</evidence>
<evidence type="ECO:0000256" key="3">
    <source>
        <dbReference type="ARBA" id="ARBA00013029"/>
    </source>
</evidence>
<dbReference type="InterPro" id="IPR036188">
    <property type="entry name" value="FAD/NAD-bd_sf"/>
</dbReference>
<dbReference type="STRING" id="205130.ENSMAMP00000003164"/>
<name>A0A3Q3L092_9TELE</name>
<reference evidence="8" key="2">
    <citation type="submission" date="2025-09" db="UniProtKB">
        <authorList>
            <consortium name="Ensembl"/>
        </authorList>
    </citation>
    <scope>IDENTIFICATION</scope>
</reference>
<dbReference type="InParanoid" id="A0A3Q3L092"/>
<organism evidence="8 9">
    <name type="scientific">Mastacembelus armatus</name>
    <name type="common">zig-zag eel</name>
    <dbReference type="NCBI Taxonomy" id="205130"/>
    <lineage>
        <taxon>Eukaryota</taxon>
        <taxon>Metazoa</taxon>
        <taxon>Chordata</taxon>
        <taxon>Craniata</taxon>
        <taxon>Vertebrata</taxon>
        <taxon>Euteleostomi</taxon>
        <taxon>Actinopterygii</taxon>
        <taxon>Neopterygii</taxon>
        <taxon>Teleostei</taxon>
        <taxon>Neoteleostei</taxon>
        <taxon>Acanthomorphata</taxon>
        <taxon>Anabantaria</taxon>
        <taxon>Synbranchiformes</taxon>
        <taxon>Mastacembelidae</taxon>
        <taxon>Mastacembelus</taxon>
    </lineage>
</organism>
<evidence type="ECO:0000259" key="7">
    <source>
        <dbReference type="Pfam" id="PF01266"/>
    </source>
</evidence>
<dbReference type="PANTHER" id="PTHR11985">
    <property type="entry name" value="GLYCEROL-3-PHOSPHATE DEHYDROGENASE"/>
    <property type="match status" value="1"/>
</dbReference>
<protein>
    <recommendedName>
        <fullName evidence="3">glycerol-3-phosphate dehydrogenase</fullName>
        <ecNumber evidence="3">1.1.5.3</ecNumber>
    </recommendedName>
</protein>
<dbReference type="InterPro" id="IPR000447">
    <property type="entry name" value="G3P_DH_FAD-dep"/>
</dbReference>
<keyword evidence="5" id="KW-0274">FAD</keyword>
<keyword evidence="9" id="KW-1185">Reference proteome</keyword>
<dbReference type="SUPFAM" id="SSF51905">
    <property type="entry name" value="FAD/NAD(P)-binding domain"/>
    <property type="match status" value="1"/>
</dbReference>
<keyword evidence="4" id="KW-0285">Flavoprotein</keyword>
<reference evidence="8" key="1">
    <citation type="submission" date="2025-08" db="UniProtKB">
        <authorList>
            <consortium name="Ensembl"/>
        </authorList>
    </citation>
    <scope>IDENTIFICATION</scope>
</reference>
<dbReference type="EC" id="1.1.5.3" evidence="3"/>
<sequence length="270" mass="30312">FKGRRRKKWAQCWRSQDALSNELTQVSILKIWDYKNPNVDVFSWFPLSDLKTAPVQGDDFSSGTSSRSTKLIHGGVRYLQKAIMKLDYKQVNASFFLPIALMQSDRDRCDISVPTHFHTTSHRLGVTHIPLLWSCPPAAGQHNDARMNLAIALTAARYGAAIANYAEVVHLLKRADPQTEKGDGQEFDVRAKCVINATGPFTDALQKMDDQKNPDICQPSAGVHIVILGYYRAHPQTARAIPVDEQVKFILTEVHNYPVTSAWTHKVTIT</sequence>
<comment type="similarity">
    <text evidence="2">Belongs to the FAD-dependent glycerol-3-phosphate dehydrogenase family.</text>
</comment>
<dbReference type="AlphaFoldDB" id="A0A3Q3L092"/>
<dbReference type="Pfam" id="PF01266">
    <property type="entry name" value="DAO"/>
    <property type="match status" value="1"/>
</dbReference>
<evidence type="ECO:0000313" key="9">
    <source>
        <dbReference type="Proteomes" id="UP000261640"/>
    </source>
</evidence>
<keyword evidence="6" id="KW-0560">Oxidoreductase</keyword>
<accession>A0A3Q3L092</accession>
<dbReference type="PANTHER" id="PTHR11985:SF15">
    <property type="entry name" value="GLYCEROL-3-PHOSPHATE DEHYDROGENASE, MITOCHONDRIAL"/>
    <property type="match status" value="1"/>
</dbReference>
<dbReference type="InterPro" id="IPR006076">
    <property type="entry name" value="FAD-dep_OxRdtase"/>
</dbReference>
<evidence type="ECO:0000256" key="6">
    <source>
        <dbReference type="ARBA" id="ARBA00023002"/>
    </source>
</evidence>
<evidence type="ECO:0000256" key="4">
    <source>
        <dbReference type="ARBA" id="ARBA00022630"/>
    </source>
</evidence>
<dbReference type="Proteomes" id="UP000261640">
    <property type="component" value="Unplaced"/>
</dbReference>
<dbReference type="GO" id="GO:0006072">
    <property type="term" value="P:glycerol-3-phosphate metabolic process"/>
    <property type="evidence" value="ECO:0007669"/>
    <property type="project" value="InterPro"/>
</dbReference>
<evidence type="ECO:0000256" key="5">
    <source>
        <dbReference type="ARBA" id="ARBA00022827"/>
    </source>
</evidence>
<evidence type="ECO:0000256" key="2">
    <source>
        <dbReference type="ARBA" id="ARBA00007330"/>
    </source>
</evidence>